<accession>X6NMY0</accession>
<name>X6NMY0_RETFI</name>
<evidence type="ECO:0000313" key="1">
    <source>
        <dbReference type="EMBL" id="ETO27351.1"/>
    </source>
</evidence>
<evidence type="ECO:0000313" key="2">
    <source>
        <dbReference type="Proteomes" id="UP000023152"/>
    </source>
</evidence>
<dbReference type="EMBL" id="ASPP01007318">
    <property type="protein sequence ID" value="ETO27351.1"/>
    <property type="molecule type" value="Genomic_DNA"/>
</dbReference>
<dbReference type="OrthoDB" id="1711508at2759"/>
<protein>
    <recommendedName>
        <fullName evidence="3">Ubiquitin-like domain-containing protein</fullName>
    </recommendedName>
</protein>
<dbReference type="Proteomes" id="UP000023152">
    <property type="component" value="Unassembled WGS sequence"/>
</dbReference>
<dbReference type="InterPro" id="IPR051658">
    <property type="entry name" value="UBLCP1"/>
</dbReference>
<dbReference type="PANTHER" id="PTHR48493:SF1">
    <property type="entry name" value="UBIQUITIN-LIKE DOMAIN-CONTAINING CTD PHOSPHATASE 1"/>
    <property type="match status" value="1"/>
</dbReference>
<dbReference type="InterPro" id="IPR029071">
    <property type="entry name" value="Ubiquitin-like_domsf"/>
</dbReference>
<gene>
    <name evidence="1" type="ORF">RFI_09789</name>
</gene>
<dbReference type="Gene3D" id="3.10.20.90">
    <property type="entry name" value="Phosphatidylinositol 3-kinase Catalytic Subunit, Chain A, domain 1"/>
    <property type="match status" value="1"/>
</dbReference>
<reference evidence="1 2" key="1">
    <citation type="journal article" date="2013" name="Curr. Biol.">
        <title>The Genome of the Foraminiferan Reticulomyxa filosa.</title>
        <authorList>
            <person name="Glockner G."/>
            <person name="Hulsmann N."/>
            <person name="Schleicher M."/>
            <person name="Noegel A.A."/>
            <person name="Eichinger L."/>
            <person name="Gallinger C."/>
            <person name="Pawlowski J."/>
            <person name="Sierra R."/>
            <person name="Euteneuer U."/>
            <person name="Pillet L."/>
            <person name="Moustafa A."/>
            <person name="Platzer M."/>
            <person name="Groth M."/>
            <person name="Szafranski K."/>
            <person name="Schliwa M."/>
        </authorList>
    </citation>
    <scope>NUCLEOTIDE SEQUENCE [LARGE SCALE GENOMIC DNA]</scope>
</reference>
<dbReference type="SUPFAM" id="SSF54236">
    <property type="entry name" value="Ubiquitin-like"/>
    <property type="match status" value="1"/>
</dbReference>
<comment type="caution">
    <text evidence="1">The sequence shown here is derived from an EMBL/GenBank/DDBJ whole genome shotgun (WGS) entry which is preliminary data.</text>
</comment>
<dbReference type="AlphaFoldDB" id="X6NMY0"/>
<organism evidence="1 2">
    <name type="scientific">Reticulomyxa filosa</name>
    <dbReference type="NCBI Taxonomy" id="46433"/>
    <lineage>
        <taxon>Eukaryota</taxon>
        <taxon>Sar</taxon>
        <taxon>Rhizaria</taxon>
        <taxon>Retaria</taxon>
        <taxon>Foraminifera</taxon>
        <taxon>Monothalamids</taxon>
        <taxon>Reticulomyxidae</taxon>
        <taxon>Reticulomyxa</taxon>
    </lineage>
</organism>
<dbReference type="GO" id="GO:0090364">
    <property type="term" value="P:regulation of proteasome assembly"/>
    <property type="evidence" value="ECO:0007669"/>
    <property type="project" value="InterPro"/>
</dbReference>
<evidence type="ECO:0008006" key="3">
    <source>
        <dbReference type="Google" id="ProtNLM"/>
    </source>
</evidence>
<proteinExistence type="predicted"/>
<keyword evidence="2" id="KW-1185">Reference proteome</keyword>
<dbReference type="PANTHER" id="PTHR48493">
    <property type="entry name" value="UBIQUITIN-LIKE DOMAIN-CONTAINING CTD PHOSPHATASE 1"/>
    <property type="match status" value="1"/>
</dbReference>
<sequence length="159" mass="18345">MIYILSVLKGNLNKIAPRSTIGSGQGAFQWSRHIKVQFYRANMSVDVDNKESATDLVQSENPHKYNVWKAKWQKKEYSVYWDEKTTAGDLKEQLEEQTQVPAEKQQLVGFKYAKNPKNDALNISDNTLICQLKCNKNKFIMIGTLQEHAFRVSVTRFLT</sequence>